<evidence type="ECO:0000313" key="4">
    <source>
        <dbReference type="Proteomes" id="UP000295515"/>
    </source>
</evidence>
<dbReference type="InterPro" id="IPR029039">
    <property type="entry name" value="Flavoprotein-like_sf"/>
</dbReference>
<comment type="similarity">
    <text evidence="1">In the N-terminal section; belongs to the zinc metallo-hydrolase group 3 family.</text>
</comment>
<name>A0A4R3Z5P9_9FIRM</name>
<feature type="domain" description="Flavodoxin-like" evidence="2">
    <location>
        <begin position="241"/>
        <end position="379"/>
    </location>
</feature>
<dbReference type="GO" id="GO:0016651">
    <property type="term" value="F:oxidoreductase activity, acting on NAD(P)H"/>
    <property type="evidence" value="ECO:0007669"/>
    <property type="project" value="UniProtKB-ARBA"/>
</dbReference>
<dbReference type="PROSITE" id="PS50902">
    <property type="entry name" value="FLAVODOXIN_LIKE"/>
    <property type="match status" value="1"/>
</dbReference>
<dbReference type="Proteomes" id="UP000295515">
    <property type="component" value="Unassembled WGS sequence"/>
</dbReference>
<dbReference type="InterPro" id="IPR036866">
    <property type="entry name" value="RibonucZ/Hydroxyglut_hydro"/>
</dbReference>
<dbReference type="GO" id="GO:0010181">
    <property type="term" value="F:FMN binding"/>
    <property type="evidence" value="ECO:0007669"/>
    <property type="project" value="InterPro"/>
</dbReference>
<sequence length="389" mass="44500">MEIGKDIYYVGVNDQALDLFEGQYPLKQGVTYNSYVIKDEKIVIMDTVDKRVQDIWMENIEEVLKDREPDYLVVSHMEPDHGACIQVLAEKYPNIQIVGNMKTFQMIDQFFCLDSQIKRIQVKEGDTLSLGRYTLQFMMAPMVHWPEVMMSYLVEAKLVFSADAFGTFNDDQNPWVEEARRYYSNIVGKYGLQVQNVLKKLKGLHIETICPLHGPVLKENLMQYLRYYQLWSSYQSEEAGVLIVCASIHGHTYEAAQFLKTELEKHGEKVILRNLCHEDISEVIGDAFCYDRLVLAASSYDGGVFAPMDDFLHHLKNKNFQNRPVAYIENGSWAPCATRTMKDITSTMKNMGDLGNVTIKGAMKKADEDNLIQLALAIMEEGCLDEACM</sequence>
<evidence type="ECO:0000313" key="3">
    <source>
        <dbReference type="EMBL" id="TCW02067.1"/>
    </source>
</evidence>
<gene>
    <name evidence="3" type="ORF">EDD60_10230</name>
</gene>
<dbReference type="InterPro" id="IPR008254">
    <property type="entry name" value="Flavodoxin/NO_synth"/>
</dbReference>
<reference evidence="3 4" key="1">
    <citation type="submission" date="2019-03" db="EMBL/GenBank/DDBJ databases">
        <title>Genomic Encyclopedia of Type Strains, Phase IV (KMG-IV): sequencing the most valuable type-strain genomes for metagenomic binning, comparative biology and taxonomic classification.</title>
        <authorList>
            <person name="Goeker M."/>
        </authorList>
    </citation>
    <scope>NUCLEOTIDE SEQUENCE [LARGE SCALE GENOMIC DNA]</scope>
    <source>
        <strain evidence="3 4">DSM 29487</strain>
    </source>
</reference>
<proteinExistence type="inferred from homology"/>
<keyword evidence="4" id="KW-1185">Reference proteome</keyword>
<evidence type="ECO:0000256" key="1">
    <source>
        <dbReference type="ARBA" id="ARBA00007121"/>
    </source>
</evidence>
<protein>
    <submittedName>
        <fullName evidence="3">Flavorubredoxin</fullName>
    </submittedName>
</protein>
<dbReference type="AlphaFoldDB" id="A0A4R3Z5P9"/>
<dbReference type="PANTHER" id="PTHR43717">
    <property type="entry name" value="ANAEROBIC NITRIC OXIDE REDUCTASE FLAVORUBREDOXIN"/>
    <property type="match status" value="1"/>
</dbReference>
<dbReference type="SMART" id="SM00849">
    <property type="entry name" value="Lactamase_B"/>
    <property type="match status" value="1"/>
</dbReference>
<comment type="caution">
    <text evidence="3">The sequence shown here is derived from an EMBL/GenBank/DDBJ whole genome shotgun (WGS) entry which is preliminary data.</text>
</comment>
<dbReference type="GeneID" id="98914276"/>
<dbReference type="InterPro" id="IPR016440">
    <property type="entry name" value="Rubredoxin-O_OxRdtase"/>
</dbReference>
<dbReference type="RefSeq" id="WP_066446118.1">
    <property type="nucleotide sequence ID" value="NZ_JANKBF010000003.1"/>
</dbReference>
<dbReference type="CDD" id="cd07709">
    <property type="entry name" value="flavodiiron_proteins_MBL-fold"/>
    <property type="match status" value="1"/>
</dbReference>
<dbReference type="PIRSF" id="PIRSF005243">
    <property type="entry name" value="ROO"/>
    <property type="match status" value="1"/>
</dbReference>
<dbReference type="EMBL" id="SMCQ01000002">
    <property type="protein sequence ID" value="TCW02067.1"/>
    <property type="molecule type" value="Genomic_DNA"/>
</dbReference>
<dbReference type="Gene3D" id="3.40.50.360">
    <property type="match status" value="1"/>
</dbReference>
<dbReference type="Pfam" id="PF19583">
    <property type="entry name" value="ODP"/>
    <property type="match status" value="1"/>
</dbReference>
<dbReference type="GO" id="GO:0046872">
    <property type="term" value="F:metal ion binding"/>
    <property type="evidence" value="ECO:0007669"/>
    <property type="project" value="InterPro"/>
</dbReference>
<accession>A0A4R3Z5P9</accession>
<dbReference type="InterPro" id="IPR045761">
    <property type="entry name" value="ODP_dom"/>
</dbReference>
<dbReference type="GO" id="GO:0009055">
    <property type="term" value="F:electron transfer activity"/>
    <property type="evidence" value="ECO:0007669"/>
    <property type="project" value="InterPro"/>
</dbReference>
<organism evidence="3 4">
    <name type="scientific">Longibaculum muris</name>
    <dbReference type="NCBI Taxonomy" id="1796628"/>
    <lineage>
        <taxon>Bacteria</taxon>
        <taxon>Bacillati</taxon>
        <taxon>Bacillota</taxon>
        <taxon>Erysipelotrichia</taxon>
        <taxon>Erysipelotrichales</taxon>
        <taxon>Coprobacillaceae</taxon>
        <taxon>Longibaculum</taxon>
    </lineage>
</organism>
<evidence type="ECO:0000259" key="2">
    <source>
        <dbReference type="PROSITE" id="PS50902"/>
    </source>
</evidence>
<dbReference type="Gene3D" id="3.60.15.10">
    <property type="entry name" value="Ribonuclease Z/Hydroxyacylglutathione hydrolase-like"/>
    <property type="match status" value="1"/>
</dbReference>
<dbReference type="SUPFAM" id="SSF52218">
    <property type="entry name" value="Flavoproteins"/>
    <property type="match status" value="1"/>
</dbReference>
<dbReference type="InterPro" id="IPR001279">
    <property type="entry name" value="Metallo-B-lactamas"/>
</dbReference>
<dbReference type="SUPFAM" id="SSF56281">
    <property type="entry name" value="Metallo-hydrolase/oxidoreductase"/>
    <property type="match status" value="1"/>
</dbReference>
<dbReference type="PANTHER" id="PTHR43717:SF1">
    <property type="entry name" value="ANAEROBIC NITRIC OXIDE REDUCTASE FLAVORUBREDOXIN"/>
    <property type="match status" value="1"/>
</dbReference>